<gene>
    <name evidence="2" type="ORF">HELGO_WM51069</name>
</gene>
<name>A0A6S6UEW0_9BACT</name>
<dbReference type="AlphaFoldDB" id="A0A6S6UEW0"/>
<feature type="transmembrane region" description="Helical" evidence="1">
    <location>
        <begin position="77"/>
        <end position="94"/>
    </location>
</feature>
<keyword evidence="1" id="KW-0812">Transmembrane</keyword>
<dbReference type="EMBL" id="CACVAQ010000380">
    <property type="protein sequence ID" value="CAA6826366.1"/>
    <property type="molecule type" value="Genomic_DNA"/>
</dbReference>
<feature type="transmembrane region" description="Helical" evidence="1">
    <location>
        <begin position="12"/>
        <end position="31"/>
    </location>
</feature>
<protein>
    <submittedName>
        <fullName evidence="2">Uncharacterized protein</fullName>
    </submittedName>
</protein>
<reference evidence="2" key="1">
    <citation type="submission" date="2020-01" db="EMBL/GenBank/DDBJ databases">
        <authorList>
            <person name="Meier V. D."/>
            <person name="Meier V D."/>
        </authorList>
    </citation>
    <scope>NUCLEOTIDE SEQUENCE</scope>
    <source>
        <strain evidence="2">HLG_WM_MAG_10</strain>
    </source>
</reference>
<evidence type="ECO:0000313" key="2">
    <source>
        <dbReference type="EMBL" id="CAA6826366.1"/>
    </source>
</evidence>
<accession>A0A6S6UEW0</accession>
<feature type="transmembrane region" description="Helical" evidence="1">
    <location>
        <begin position="52"/>
        <end position="71"/>
    </location>
</feature>
<keyword evidence="1" id="KW-1133">Transmembrane helix</keyword>
<keyword evidence="1" id="KW-0472">Membrane</keyword>
<organism evidence="2">
    <name type="scientific">uncultured Aureispira sp</name>
    <dbReference type="NCBI Taxonomy" id="1331704"/>
    <lineage>
        <taxon>Bacteria</taxon>
        <taxon>Pseudomonadati</taxon>
        <taxon>Bacteroidota</taxon>
        <taxon>Saprospiria</taxon>
        <taxon>Saprospirales</taxon>
        <taxon>Saprospiraceae</taxon>
        <taxon>Aureispira</taxon>
        <taxon>environmental samples</taxon>
    </lineage>
</organism>
<sequence>MTDLLKPHFSWLFFLGTVVFLLLFYSLLLFLQRQVHQLPVALKFRDRLSNKLRSILLLYDLIFIVTTASVFILLNPIWHGLVILFLVSITFPLMRNYMIGRFLCFDPEFQQGKRITVGKDTGVINKMNRLGIYVITNNGMKYINYMILQERGFSLLTDSLMQEYCDLNINARDQGNSNLSAEMLLYKLMGVPYLDSEYRPTLIANSSDAQFQIRVLIRKGNHRQELIDLIKDWGYDCQLSH</sequence>
<proteinExistence type="predicted"/>
<evidence type="ECO:0000256" key="1">
    <source>
        <dbReference type="SAM" id="Phobius"/>
    </source>
</evidence>